<evidence type="ECO:0000256" key="3">
    <source>
        <dbReference type="ARBA" id="ARBA00022553"/>
    </source>
</evidence>
<evidence type="ECO:0000313" key="20">
    <source>
        <dbReference type="Proteomes" id="UP000007110"/>
    </source>
</evidence>
<evidence type="ECO:0000256" key="9">
    <source>
        <dbReference type="ARBA" id="ARBA00022840"/>
    </source>
</evidence>
<dbReference type="PROSITE" id="PS50814">
    <property type="entry name" value="WIF"/>
    <property type="match status" value="1"/>
</dbReference>
<dbReference type="InterPro" id="IPR008266">
    <property type="entry name" value="Tyr_kinase_AS"/>
</dbReference>
<evidence type="ECO:0000256" key="11">
    <source>
        <dbReference type="ARBA" id="ARBA00023136"/>
    </source>
</evidence>
<organism evidence="19 20">
    <name type="scientific">Strongylocentrotus purpuratus</name>
    <name type="common">Purple sea urchin</name>
    <dbReference type="NCBI Taxonomy" id="7668"/>
    <lineage>
        <taxon>Eukaryota</taxon>
        <taxon>Metazoa</taxon>
        <taxon>Echinodermata</taxon>
        <taxon>Eleutherozoa</taxon>
        <taxon>Echinozoa</taxon>
        <taxon>Echinoidea</taxon>
        <taxon>Euechinoidea</taxon>
        <taxon>Echinacea</taxon>
        <taxon>Camarodonta</taxon>
        <taxon>Echinidea</taxon>
        <taxon>Strongylocentrotidae</taxon>
        <taxon>Strongylocentrotus</taxon>
    </lineage>
</organism>
<dbReference type="Proteomes" id="UP000007110">
    <property type="component" value="Unassembled WGS sequence"/>
</dbReference>
<dbReference type="GeneID" id="583375"/>
<keyword evidence="11 16" id="KW-0472">Membrane</keyword>
<dbReference type="InterPro" id="IPR011009">
    <property type="entry name" value="Kinase-like_dom_sf"/>
</dbReference>
<dbReference type="InterPro" id="IPR038677">
    <property type="entry name" value="WIF_sf"/>
</dbReference>
<evidence type="ECO:0000256" key="14">
    <source>
        <dbReference type="ARBA" id="ARBA00023180"/>
    </source>
</evidence>
<evidence type="ECO:0000256" key="5">
    <source>
        <dbReference type="ARBA" id="ARBA00022692"/>
    </source>
</evidence>
<dbReference type="InterPro" id="IPR000719">
    <property type="entry name" value="Prot_kinase_dom"/>
</dbReference>
<keyword evidence="10 16" id="KW-1133">Transmembrane helix</keyword>
<dbReference type="GO" id="GO:0004714">
    <property type="term" value="F:transmembrane receptor protein tyrosine kinase activity"/>
    <property type="evidence" value="ECO:0007669"/>
    <property type="project" value="UniProtKB-EC"/>
</dbReference>
<accession>A0A7M7HFQ5</accession>
<dbReference type="Gene3D" id="3.30.200.20">
    <property type="entry name" value="Phosphorylase Kinase, domain 1"/>
    <property type="match status" value="1"/>
</dbReference>
<keyword evidence="14" id="KW-0325">Glycoprotein</keyword>
<dbReference type="EnsemblMetazoa" id="XM_011666806">
    <property type="protein sequence ID" value="XP_011665108"/>
    <property type="gene ID" value="LOC583375"/>
</dbReference>
<dbReference type="GO" id="GO:0007165">
    <property type="term" value="P:signal transduction"/>
    <property type="evidence" value="ECO:0007669"/>
    <property type="project" value="UniProtKB-ARBA"/>
</dbReference>
<dbReference type="SMART" id="SM00469">
    <property type="entry name" value="WIF"/>
    <property type="match status" value="1"/>
</dbReference>
<reference evidence="19" key="2">
    <citation type="submission" date="2021-01" db="UniProtKB">
        <authorList>
            <consortium name="EnsemblMetazoa"/>
        </authorList>
    </citation>
    <scope>IDENTIFICATION</scope>
</reference>
<evidence type="ECO:0000256" key="12">
    <source>
        <dbReference type="ARBA" id="ARBA00023137"/>
    </source>
</evidence>
<dbReference type="PRINTS" id="PR00109">
    <property type="entry name" value="TYRKINASE"/>
</dbReference>
<evidence type="ECO:0000259" key="17">
    <source>
        <dbReference type="PROSITE" id="PS50011"/>
    </source>
</evidence>
<evidence type="ECO:0000256" key="6">
    <source>
        <dbReference type="ARBA" id="ARBA00022729"/>
    </source>
</evidence>
<dbReference type="SUPFAM" id="SSF56112">
    <property type="entry name" value="Protein kinase-like (PK-like)"/>
    <property type="match status" value="1"/>
</dbReference>
<feature type="transmembrane region" description="Helical" evidence="16">
    <location>
        <begin position="199"/>
        <end position="223"/>
    </location>
</feature>
<keyword evidence="3" id="KW-0597">Phosphoprotein</keyword>
<dbReference type="KEGG" id="spu:583375"/>
<keyword evidence="5 16" id="KW-0812">Transmembrane</keyword>
<evidence type="ECO:0000256" key="13">
    <source>
        <dbReference type="ARBA" id="ARBA00023170"/>
    </source>
</evidence>
<feature type="transmembrane region" description="Helical" evidence="16">
    <location>
        <begin position="6"/>
        <end position="29"/>
    </location>
</feature>
<dbReference type="Gene3D" id="1.10.510.10">
    <property type="entry name" value="Transferase(Phosphotransferase) domain 1"/>
    <property type="match status" value="1"/>
</dbReference>
<sequence>MATRTLYIILLKCVVLFSCIYCVNGYMNLFISPAEVKRLVGVSAELYYIREGKINRAATNYPLAVPTGINKLYYTWYSERQVYYSMSVKSKSPRILYHPSLNITKDGKVPVKETVFEMQLECTGHEGGEAIIELQVNLTLYSASNITTLNTIRTKLCQGMPGVPIQSRDPVQREDPRPRNNNSHLVTESKVKAVTSTSVFYIAVGVVCGIILLFVLVVALIHVRTMRSSDPASDASSTGLINGGRQPEHPNFPKIPEPKVDRLSNGNGYNSLHYQICPSLAEAEDLRLKLAPYAIERSRITLGEVLLEGTFGRVHQGVLISATGDSEQDVFIKTVTDHSSEEQRHLLVKESCLLQGLSHKNILPLLHVCFSDPPFILEAFMKLGNLKQFLKNGRIGPGDKHQAISTRDLVHLAIQITHGMMYLGKKRLVHKDLATRNCVIDEDYNLKITDNALSRDLFPSDYHCLGDNENRPVKWMAVESLVHKKFSHASDVWSFGVTLWELVTLGQTPYMDLDPFEMATFLKSGYRMPQPPSCPDELFNLMACCWALLPQDRPKFSQLCAALTDFHRTLGIYI</sequence>
<feature type="domain" description="Protein kinase" evidence="17">
    <location>
        <begin position="300"/>
        <end position="570"/>
    </location>
</feature>
<keyword evidence="12" id="KW-0829">Tyrosine-protein kinase</keyword>
<feature type="region of interest" description="Disordered" evidence="15">
    <location>
        <begin position="160"/>
        <end position="184"/>
    </location>
</feature>
<dbReference type="PANTHER" id="PTHR24416">
    <property type="entry name" value="TYROSINE-PROTEIN KINASE RECEPTOR"/>
    <property type="match status" value="1"/>
</dbReference>
<evidence type="ECO:0000256" key="7">
    <source>
        <dbReference type="ARBA" id="ARBA00022741"/>
    </source>
</evidence>
<dbReference type="InterPro" id="IPR003306">
    <property type="entry name" value="WIF"/>
</dbReference>
<comment type="subcellular location">
    <subcellularLocation>
        <location evidence="1">Membrane</location>
        <topology evidence="1">Single-pass membrane protein</topology>
    </subcellularLocation>
</comment>
<dbReference type="Pfam" id="PF07714">
    <property type="entry name" value="PK_Tyr_Ser-Thr"/>
    <property type="match status" value="1"/>
</dbReference>
<dbReference type="PROSITE" id="PS50011">
    <property type="entry name" value="PROTEIN_KINASE_DOM"/>
    <property type="match status" value="1"/>
</dbReference>
<dbReference type="InterPro" id="IPR050122">
    <property type="entry name" value="RTK"/>
</dbReference>
<keyword evidence="6" id="KW-0732">Signal</keyword>
<evidence type="ECO:0000313" key="19">
    <source>
        <dbReference type="EnsemblMetazoa" id="XP_011665108"/>
    </source>
</evidence>
<evidence type="ECO:0000256" key="1">
    <source>
        <dbReference type="ARBA" id="ARBA00004167"/>
    </source>
</evidence>
<keyword evidence="20" id="KW-1185">Reference proteome</keyword>
<evidence type="ECO:0000256" key="2">
    <source>
        <dbReference type="ARBA" id="ARBA00011902"/>
    </source>
</evidence>
<evidence type="ECO:0000256" key="16">
    <source>
        <dbReference type="SAM" id="Phobius"/>
    </source>
</evidence>
<keyword evidence="13" id="KW-0675">Receptor</keyword>
<evidence type="ECO:0000256" key="10">
    <source>
        <dbReference type="ARBA" id="ARBA00022989"/>
    </source>
</evidence>
<dbReference type="GO" id="GO:0005524">
    <property type="term" value="F:ATP binding"/>
    <property type="evidence" value="ECO:0007669"/>
    <property type="project" value="UniProtKB-KW"/>
</dbReference>
<dbReference type="FunFam" id="1.10.510.10:FF:000165">
    <property type="entry name" value="Tyrosine-protein kinase RYK"/>
    <property type="match status" value="1"/>
</dbReference>
<dbReference type="FunFam" id="3.30.200.20:FF:000218">
    <property type="entry name" value="Tyrosine-protein kinase RYK"/>
    <property type="match status" value="1"/>
</dbReference>
<dbReference type="PROSITE" id="PS00109">
    <property type="entry name" value="PROTEIN_KINASE_TYR"/>
    <property type="match status" value="1"/>
</dbReference>
<reference evidence="20" key="1">
    <citation type="submission" date="2015-02" db="EMBL/GenBank/DDBJ databases">
        <title>Genome sequencing for Strongylocentrotus purpuratus.</title>
        <authorList>
            <person name="Murali S."/>
            <person name="Liu Y."/>
            <person name="Vee V."/>
            <person name="English A."/>
            <person name="Wang M."/>
            <person name="Skinner E."/>
            <person name="Han Y."/>
            <person name="Muzny D.M."/>
            <person name="Worley K.C."/>
            <person name="Gibbs R.A."/>
        </authorList>
    </citation>
    <scope>NUCLEOTIDE SEQUENCE</scope>
</reference>
<evidence type="ECO:0000256" key="15">
    <source>
        <dbReference type="SAM" id="MobiDB-lite"/>
    </source>
</evidence>
<feature type="compositionally biased region" description="Polar residues" evidence="15">
    <location>
        <begin position="229"/>
        <end position="240"/>
    </location>
</feature>
<keyword evidence="9" id="KW-0067">ATP-binding</keyword>
<feature type="region of interest" description="Disordered" evidence="15">
    <location>
        <begin position="229"/>
        <end position="260"/>
    </location>
</feature>
<dbReference type="RefSeq" id="XP_011665108.1">
    <property type="nucleotide sequence ID" value="XM_011666806.2"/>
</dbReference>
<dbReference type="InterPro" id="IPR001245">
    <property type="entry name" value="Ser-Thr/Tyr_kinase_cat_dom"/>
</dbReference>
<proteinExistence type="predicted"/>
<evidence type="ECO:0000259" key="18">
    <source>
        <dbReference type="PROSITE" id="PS50814"/>
    </source>
</evidence>
<dbReference type="EC" id="2.7.10.1" evidence="2"/>
<name>A0A7M7HFQ5_STRPU</name>
<dbReference type="Pfam" id="PF02019">
    <property type="entry name" value="WIF"/>
    <property type="match status" value="1"/>
</dbReference>
<dbReference type="OrthoDB" id="4062651at2759"/>
<dbReference type="GO" id="GO:0016020">
    <property type="term" value="C:membrane"/>
    <property type="evidence" value="ECO:0007669"/>
    <property type="project" value="UniProtKB-SubCell"/>
</dbReference>
<evidence type="ECO:0000256" key="8">
    <source>
        <dbReference type="ARBA" id="ARBA00022777"/>
    </source>
</evidence>
<dbReference type="Gene3D" id="2.60.40.2170">
    <property type="entry name" value="Wnt, WIF domain"/>
    <property type="match status" value="1"/>
</dbReference>
<evidence type="ECO:0000256" key="4">
    <source>
        <dbReference type="ARBA" id="ARBA00022679"/>
    </source>
</evidence>
<dbReference type="CTD" id="6259"/>
<keyword evidence="8" id="KW-0418">Kinase</keyword>
<dbReference type="AlphaFoldDB" id="A0A7M7HFQ5"/>
<keyword evidence="7" id="KW-0547">Nucleotide-binding</keyword>
<feature type="domain" description="WIF" evidence="18">
    <location>
        <begin position="29"/>
        <end position="157"/>
    </location>
</feature>
<keyword evidence="4" id="KW-0808">Transferase</keyword>
<protein>
    <recommendedName>
        <fullName evidence="2">receptor protein-tyrosine kinase</fullName>
        <ecNumber evidence="2">2.7.10.1</ecNumber>
    </recommendedName>
</protein>
<dbReference type="PANTHER" id="PTHR24416:SF349">
    <property type="entry name" value="TYROSINE-PROTEIN KINASE RYK"/>
    <property type="match status" value="1"/>
</dbReference>